<feature type="domain" description="Fe/B12 periplasmic-binding" evidence="7">
    <location>
        <begin position="41"/>
        <end position="306"/>
    </location>
</feature>
<organism evidence="8 9">
    <name type="scientific">Yoonia phaeophyticola</name>
    <dbReference type="NCBI Taxonomy" id="3137369"/>
    <lineage>
        <taxon>Bacteria</taxon>
        <taxon>Pseudomonadati</taxon>
        <taxon>Pseudomonadota</taxon>
        <taxon>Alphaproteobacteria</taxon>
        <taxon>Rhodobacterales</taxon>
        <taxon>Paracoccaceae</taxon>
        <taxon>Yoonia</taxon>
    </lineage>
</organism>
<dbReference type="RefSeq" id="WP_341368072.1">
    <property type="nucleotide sequence ID" value="NZ_CP150951.2"/>
</dbReference>
<name>A0ABZ2V719_9RHOB</name>
<keyword evidence="4" id="KW-0410">Iron transport</keyword>
<evidence type="ECO:0000313" key="9">
    <source>
        <dbReference type="Proteomes" id="UP001440612"/>
    </source>
</evidence>
<dbReference type="InterPro" id="IPR051313">
    <property type="entry name" value="Bact_iron-sidero_bind"/>
</dbReference>
<dbReference type="SUPFAM" id="SSF53807">
    <property type="entry name" value="Helical backbone' metal receptor"/>
    <property type="match status" value="1"/>
</dbReference>
<comment type="subcellular location">
    <subcellularLocation>
        <location evidence="1">Cell envelope</location>
    </subcellularLocation>
</comment>
<keyword evidence="5 6" id="KW-0732">Signal</keyword>
<accession>A0ABZ2V719</accession>
<evidence type="ECO:0000256" key="5">
    <source>
        <dbReference type="ARBA" id="ARBA00022729"/>
    </source>
</evidence>
<proteinExistence type="inferred from homology"/>
<dbReference type="Pfam" id="PF01497">
    <property type="entry name" value="Peripla_BP_2"/>
    <property type="match status" value="1"/>
</dbReference>
<keyword evidence="3" id="KW-0813">Transport</keyword>
<evidence type="ECO:0000256" key="3">
    <source>
        <dbReference type="ARBA" id="ARBA00022448"/>
    </source>
</evidence>
<evidence type="ECO:0000256" key="4">
    <source>
        <dbReference type="ARBA" id="ARBA00022496"/>
    </source>
</evidence>
<protein>
    <submittedName>
        <fullName evidence="8">Iron-siderophore ABC transporter substrate-binding protein</fullName>
    </submittedName>
</protein>
<evidence type="ECO:0000256" key="2">
    <source>
        <dbReference type="ARBA" id="ARBA00008814"/>
    </source>
</evidence>
<evidence type="ECO:0000259" key="7">
    <source>
        <dbReference type="PROSITE" id="PS50983"/>
    </source>
</evidence>
<dbReference type="InterPro" id="IPR002491">
    <property type="entry name" value="ABC_transptr_periplasmic_BD"/>
</dbReference>
<evidence type="ECO:0000313" key="8">
    <source>
        <dbReference type="EMBL" id="WZC49962.1"/>
    </source>
</evidence>
<keyword evidence="4" id="KW-0408">Iron</keyword>
<dbReference type="Proteomes" id="UP001440612">
    <property type="component" value="Chromosome"/>
</dbReference>
<dbReference type="PROSITE" id="PS50983">
    <property type="entry name" value="FE_B12_PBP"/>
    <property type="match status" value="1"/>
</dbReference>
<evidence type="ECO:0000256" key="6">
    <source>
        <dbReference type="SAM" id="SignalP"/>
    </source>
</evidence>
<dbReference type="PANTHER" id="PTHR30532:SF24">
    <property type="entry name" value="FERRIC ENTEROBACTIN-BINDING PERIPLASMIC PROTEIN FEPB"/>
    <property type="match status" value="1"/>
</dbReference>
<reference evidence="9" key="1">
    <citation type="submission" date="2024-04" db="EMBL/GenBank/DDBJ databases">
        <title>Phylogenomic analyses of a clade within the roseobacter group suggest taxonomic reassignments of species of the genera Aestuariivita, Citreicella, Loktanella, Nautella, Pelagibaca, Ruegeria, Thalassobius, Thiobacimonas and Tropicibacter, and the proposal o.</title>
        <authorList>
            <person name="Jeon C.O."/>
        </authorList>
    </citation>
    <scope>NUCLEOTIDE SEQUENCE [LARGE SCALE GENOMIC DNA]</scope>
    <source>
        <strain evidence="9">BS5-3</strain>
    </source>
</reference>
<feature type="signal peptide" evidence="6">
    <location>
        <begin position="1"/>
        <end position="21"/>
    </location>
</feature>
<keyword evidence="4" id="KW-0406">Ion transport</keyword>
<dbReference type="Gene3D" id="3.40.50.1980">
    <property type="entry name" value="Nitrogenase molybdenum iron protein domain"/>
    <property type="match status" value="2"/>
</dbReference>
<gene>
    <name evidence="8" type="ORF">AABB29_04750</name>
</gene>
<dbReference type="CDD" id="cd01146">
    <property type="entry name" value="FhuD"/>
    <property type="match status" value="1"/>
</dbReference>
<evidence type="ECO:0000256" key="1">
    <source>
        <dbReference type="ARBA" id="ARBA00004196"/>
    </source>
</evidence>
<comment type="similarity">
    <text evidence="2">Belongs to the bacterial solute-binding protein 8 family.</text>
</comment>
<feature type="chain" id="PRO_5045860516" evidence="6">
    <location>
        <begin position="22"/>
        <end position="326"/>
    </location>
</feature>
<keyword evidence="9" id="KW-1185">Reference proteome</keyword>
<dbReference type="PANTHER" id="PTHR30532">
    <property type="entry name" value="IRON III DICITRATE-BINDING PERIPLASMIC PROTEIN"/>
    <property type="match status" value="1"/>
</dbReference>
<sequence length="326" mass="35120">MRIGLVSAFMILFCSASAALADARQIDHAYGTTEISGTPQRVVSLSYIGHDFLLALGTRPIALRYWYGTGEFGVWPWAEEALGDAEPVLLYGGIDIEQIALLSPDLIVGQWSGMTEAEYRLLSQIAPTVPHPAGASAFSASWQDMTAQLGIALDKEDQASEVIAALEARFERVQSAFPEWHDKTAVMVLPSRVSAFGSSDLRGRFLKDIGLQLPPAVDAMAGFDPNFIRIPDEAIAAIDTDVLIWAHSPNLNAALSAIPLRSSMRAVREGREVFADYDLTAALNHSSPLSLPYALDRLVPLIDAAIDGDLSTQVPGWAEAMAGPTQ</sequence>
<dbReference type="EMBL" id="CP150951">
    <property type="protein sequence ID" value="WZC49962.1"/>
    <property type="molecule type" value="Genomic_DNA"/>
</dbReference>